<evidence type="ECO:0000313" key="2">
    <source>
        <dbReference type="EMBL" id="VDO71533.1"/>
    </source>
</evidence>
<feature type="transmembrane region" description="Helical" evidence="1">
    <location>
        <begin position="6"/>
        <end position="28"/>
    </location>
</feature>
<dbReference type="PANTHER" id="PTHR22943:SF248">
    <property type="entry name" value="SEVEN TM RECEPTOR"/>
    <property type="match status" value="1"/>
</dbReference>
<keyword evidence="1" id="KW-1133">Transmembrane helix</keyword>
<dbReference type="EMBL" id="UZAF01020625">
    <property type="protein sequence ID" value="VDO71533.1"/>
    <property type="molecule type" value="Genomic_DNA"/>
</dbReference>
<dbReference type="PANTHER" id="PTHR22943">
    <property type="entry name" value="7-TRANSMEMBRANE DOMAIN RECEPTOR C.ELEGANS"/>
    <property type="match status" value="1"/>
</dbReference>
<evidence type="ECO:0000313" key="4">
    <source>
        <dbReference type="WBParaSite" id="HPLM_0001851501-mRNA-1"/>
    </source>
</evidence>
<name>A0A0N4X2D1_HAEPC</name>
<dbReference type="Pfam" id="PF10326">
    <property type="entry name" value="7TM_GPCR_Str"/>
    <property type="match status" value="1"/>
</dbReference>
<keyword evidence="1" id="KW-0472">Membrane</keyword>
<dbReference type="OrthoDB" id="5783895at2759"/>
<reference evidence="2 3" key="2">
    <citation type="submission" date="2018-11" db="EMBL/GenBank/DDBJ databases">
        <authorList>
            <consortium name="Pathogen Informatics"/>
        </authorList>
    </citation>
    <scope>NUCLEOTIDE SEQUENCE [LARGE SCALE GENOMIC DNA]</scope>
    <source>
        <strain evidence="2 3">MHpl1</strain>
    </source>
</reference>
<dbReference type="OMA" id="CFAICNI"/>
<dbReference type="STRING" id="6290.A0A0N4X2D1"/>
<dbReference type="WBParaSite" id="HPLM_0001851501-mRNA-1">
    <property type="protein sequence ID" value="HPLM_0001851501-mRNA-1"/>
    <property type="gene ID" value="HPLM_0001851501"/>
</dbReference>
<proteinExistence type="predicted"/>
<dbReference type="AlphaFoldDB" id="A0A0N4X2D1"/>
<keyword evidence="3" id="KW-1185">Reference proteome</keyword>
<protein>
    <submittedName>
        <fullName evidence="4">G protein-coupled receptor</fullName>
    </submittedName>
</protein>
<feature type="transmembrane region" description="Helical" evidence="1">
    <location>
        <begin position="40"/>
        <end position="58"/>
    </location>
</feature>
<dbReference type="Proteomes" id="UP000268014">
    <property type="component" value="Unassembled WGS sequence"/>
</dbReference>
<reference evidence="4" key="1">
    <citation type="submission" date="2017-02" db="UniProtKB">
        <authorList>
            <consortium name="WormBaseParasite"/>
        </authorList>
    </citation>
    <scope>IDENTIFICATION</scope>
</reference>
<evidence type="ECO:0000313" key="3">
    <source>
        <dbReference type="Proteomes" id="UP000268014"/>
    </source>
</evidence>
<keyword evidence="1" id="KW-0812">Transmembrane</keyword>
<dbReference type="SUPFAM" id="SSF81321">
    <property type="entry name" value="Family A G protein-coupled receptor-like"/>
    <property type="match status" value="1"/>
</dbReference>
<gene>
    <name evidence="2" type="ORF">HPLM_LOCUS18507</name>
</gene>
<evidence type="ECO:0000256" key="1">
    <source>
        <dbReference type="SAM" id="Phobius"/>
    </source>
</evidence>
<feature type="transmembrane region" description="Helical" evidence="1">
    <location>
        <begin position="88"/>
        <end position="113"/>
    </location>
</feature>
<organism evidence="4">
    <name type="scientific">Haemonchus placei</name>
    <name type="common">Barber's pole worm</name>
    <dbReference type="NCBI Taxonomy" id="6290"/>
    <lineage>
        <taxon>Eukaryota</taxon>
        <taxon>Metazoa</taxon>
        <taxon>Ecdysozoa</taxon>
        <taxon>Nematoda</taxon>
        <taxon>Chromadorea</taxon>
        <taxon>Rhabditida</taxon>
        <taxon>Rhabditina</taxon>
        <taxon>Rhabditomorpha</taxon>
        <taxon>Strongyloidea</taxon>
        <taxon>Trichostrongylidae</taxon>
        <taxon>Haemonchus</taxon>
    </lineage>
</organism>
<accession>A0A0N4X2D1</accession>
<dbReference type="InterPro" id="IPR019428">
    <property type="entry name" value="7TM_GPCR_serpentine_rcpt_Str"/>
</dbReference>
<sequence length="141" mass="16107">MDEHEIISFASTVELIMGTVLNIIFIYAIRNGTRHAVGQIYKHMMTCFAICNIAFVLTEFTAKPVLRKQSEAMNVLSTHGLFERAKPWGLLSLCLFMGMYGINTALLSLHFVYRYIAVCRSVLNLFGLKETYCYTIKLPRK</sequence>